<keyword evidence="2" id="KW-1003">Cell membrane</keyword>
<evidence type="ECO:0000259" key="9">
    <source>
        <dbReference type="Pfam" id="PF22744"/>
    </source>
</evidence>
<dbReference type="Proteomes" id="UP001165460">
    <property type="component" value="Unassembled WGS sequence"/>
</dbReference>
<dbReference type="PANTHER" id="PTHR33885">
    <property type="entry name" value="PHAGE SHOCK PROTEIN C"/>
    <property type="match status" value="1"/>
</dbReference>
<dbReference type="InterPro" id="IPR054319">
    <property type="entry name" value="PspC-rel_ToastRack"/>
</dbReference>
<accession>A0ABS9ZS46</accession>
<dbReference type="PANTHER" id="PTHR33885:SF3">
    <property type="entry name" value="PHAGE SHOCK PROTEIN C"/>
    <property type="match status" value="1"/>
</dbReference>
<dbReference type="Pfam" id="PF22744">
    <property type="entry name" value="Toast-rack_PspC-Cterm"/>
    <property type="match status" value="1"/>
</dbReference>
<feature type="transmembrane region" description="Helical" evidence="6">
    <location>
        <begin position="134"/>
        <end position="160"/>
    </location>
</feature>
<comment type="caution">
    <text evidence="10">The sequence shown here is derived from an EMBL/GenBank/DDBJ whole genome shotgun (WGS) entry which is preliminary data.</text>
</comment>
<evidence type="ECO:0000259" key="7">
    <source>
        <dbReference type="Pfam" id="PF04024"/>
    </source>
</evidence>
<dbReference type="InterPro" id="IPR007168">
    <property type="entry name" value="Phageshock_PspC_N"/>
</dbReference>
<evidence type="ECO:0000256" key="5">
    <source>
        <dbReference type="ARBA" id="ARBA00023136"/>
    </source>
</evidence>
<evidence type="ECO:0000256" key="2">
    <source>
        <dbReference type="ARBA" id="ARBA00022475"/>
    </source>
</evidence>
<name>A0ABS9ZS46_9SPHI</name>
<dbReference type="Pfam" id="PF22571">
    <property type="entry name" value="LiaI-LiaF-TM_PspC"/>
    <property type="match status" value="1"/>
</dbReference>
<keyword evidence="3 6" id="KW-0812">Transmembrane</keyword>
<organism evidence="10 11">
    <name type="scientific">Pedobacter montanisoli</name>
    <dbReference type="NCBI Taxonomy" id="2923277"/>
    <lineage>
        <taxon>Bacteria</taxon>
        <taxon>Pseudomonadati</taxon>
        <taxon>Bacteroidota</taxon>
        <taxon>Sphingobacteriia</taxon>
        <taxon>Sphingobacteriales</taxon>
        <taxon>Sphingobacteriaceae</taxon>
        <taxon>Pedobacter</taxon>
    </lineage>
</organism>
<dbReference type="Pfam" id="PF04024">
    <property type="entry name" value="PspC"/>
    <property type="match status" value="1"/>
</dbReference>
<evidence type="ECO:0000256" key="1">
    <source>
        <dbReference type="ARBA" id="ARBA00004162"/>
    </source>
</evidence>
<dbReference type="InterPro" id="IPR054321">
    <property type="entry name" value="PspC-rel_TM"/>
</dbReference>
<evidence type="ECO:0000313" key="10">
    <source>
        <dbReference type="EMBL" id="MCJ0741409.1"/>
    </source>
</evidence>
<proteinExistence type="predicted"/>
<comment type="subcellular location">
    <subcellularLocation>
        <location evidence="1">Cell membrane</location>
        <topology evidence="1">Single-pass membrane protein</topology>
    </subcellularLocation>
</comment>
<feature type="transmembrane region" description="Helical" evidence="6">
    <location>
        <begin position="284"/>
        <end position="304"/>
    </location>
</feature>
<dbReference type="EMBL" id="JALGBH010000001">
    <property type="protein sequence ID" value="MCJ0741409.1"/>
    <property type="molecule type" value="Genomic_DNA"/>
</dbReference>
<feature type="transmembrane region" description="Helical" evidence="6">
    <location>
        <begin position="236"/>
        <end position="264"/>
    </location>
</feature>
<reference evidence="10" key="1">
    <citation type="submission" date="2022-03" db="EMBL/GenBank/DDBJ databases">
        <authorList>
            <person name="Woo C.Y."/>
        </authorList>
    </citation>
    <scope>NUCLEOTIDE SEQUENCE</scope>
    <source>
        <strain evidence="10">CYS-01</strain>
    </source>
</reference>
<sequence length="537" mass="61273">MNKTIIINIGNSIIHIEEEAYEVLTKYLNEIKQHFAKTADDFEIVKDIENRIAEMFAEILAKKQNQVIEMADVQDVIAQMGSVKDFSDESEEPEQTYPYEQFAGIKKLYRDTYEGVFAGVCSGLGHYFNIEARWIRLIFFLLAFVGGTGLLAYLILWIAMPRATTRSERMEMKGEATNLYGYKRSFEEELAAIKNNMRSAGDQFRPLAQSSGNVITQMFRGIGKLIGATGTLLGRIIAWFIVVFGFCALLGLIIALGALMGFWSDHIYSDFPFNIINSPFKGEFVLSAFVAVFIPLLALVLFAVKTINQRLQISKYVWFAMLVVWLVGAATVSFNVARIVSEFQEEAEIAQKTELKTFPSYTIAVNPNMVFSKKDSVDFNLKDYALGSNIVIDNFDEGPFRSPRNVRVEFDKSEDGKVSIMRSYKSNGKTFRNALENAQNMEYKYIIADSLITLNPRAILKEHAVWRDQSVVLTIKVPVGTKININDNLYRYLKFYYYCHGNDNEYNTYRIWIMTEEGLKCKYDVDHANDKEDNGDQ</sequence>
<evidence type="ECO:0000256" key="6">
    <source>
        <dbReference type="SAM" id="Phobius"/>
    </source>
</evidence>
<protein>
    <submittedName>
        <fullName evidence="10">PspC domain-containing protein</fullName>
    </submittedName>
</protein>
<dbReference type="InterPro" id="IPR052027">
    <property type="entry name" value="PspC"/>
</dbReference>
<evidence type="ECO:0000259" key="8">
    <source>
        <dbReference type="Pfam" id="PF22571"/>
    </source>
</evidence>
<evidence type="ECO:0000256" key="4">
    <source>
        <dbReference type="ARBA" id="ARBA00022989"/>
    </source>
</evidence>
<evidence type="ECO:0000256" key="3">
    <source>
        <dbReference type="ARBA" id="ARBA00022692"/>
    </source>
</evidence>
<feature type="domain" description="PspC-related ToastRack" evidence="9">
    <location>
        <begin position="399"/>
        <end position="524"/>
    </location>
</feature>
<dbReference type="RefSeq" id="WP_243358028.1">
    <property type="nucleotide sequence ID" value="NZ_JALGBH010000001.1"/>
</dbReference>
<keyword evidence="5 6" id="KW-0472">Membrane</keyword>
<feature type="domain" description="Phage shock protein PspC N-terminal" evidence="7">
    <location>
        <begin position="106"/>
        <end position="162"/>
    </location>
</feature>
<keyword evidence="4 6" id="KW-1133">Transmembrane helix</keyword>
<feature type="domain" description="PspC-related transmembrane region" evidence="8">
    <location>
        <begin position="209"/>
        <end position="343"/>
    </location>
</feature>
<evidence type="ECO:0000313" key="11">
    <source>
        <dbReference type="Proteomes" id="UP001165460"/>
    </source>
</evidence>
<keyword evidence="11" id="KW-1185">Reference proteome</keyword>
<gene>
    <name evidence="10" type="ORF">MMF97_01720</name>
</gene>
<feature type="transmembrane region" description="Helical" evidence="6">
    <location>
        <begin position="316"/>
        <end position="337"/>
    </location>
</feature>